<keyword evidence="1" id="KW-0812">Transmembrane</keyword>
<evidence type="ECO:0000313" key="2">
    <source>
        <dbReference type="EMBL" id="CAB9525180.1"/>
    </source>
</evidence>
<keyword evidence="3" id="KW-1185">Reference proteome</keyword>
<dbReference type="AlphaFoldDB" id="A0A9N8ERN1"/>
<feature type="transmembrane region" description="Helical" evidence="1">
    <location>
        <begin position="12"/>
        <end position="33"/>
    </location>
</feature>
<keyword evidence="1" id="KW-1133">Transmembrane helix</keyword>
<reference evidence="2" key="1">
    <citation type="submission" date="2020-06" db="EMBL/GenBank/DDBJ databases">
        <authorList>
            <consortium name="Plant Systems Biology data submission"/>
        </authorList>
    </citation>
    <scope>NUCLEOTIDE SEQUENCE</scope>
    <source>
        <strain evidence="2">D6</strain>
    </source>
</reference>
<feature type="transmembrane region" description="Helical" evidence="1">
    <location>
        <begin position="256"/>
        <end position="277"/>
    </location>
</feature>
<feature type="transmembrane region" description="Helical" evidence="1">
    <location>
        <begin position="218"/>
        <end position="244"/>
    </location>
</feature>
<proteinExistence type="predicted"/>
<keyword evidence="1" id="KW-0472">Membrane</keyword>
<evidence type="ECO:0000313" key="3">
    <source>
        <dbReference type="Proteomes" id="UP001153069"/>
    </source>
</evidence>
<name>A0A9N8ERN1_9STRA</name>
<comment type="caution">
    <text evidence="2">The sequence shown here is derived from an EMBL/GenBank/DDBJ whole genome shotgun (WGS) entry which is preliminary data.</text>
</comment>
<organism evidence="2 3">
    <name type="scientific">Seminavis robusta</name>
    <dbReference type="NCBI Taxonomy" id="568900"/>
    <lineage>
        <taxon>Eukaryota</taxon>
        <taxon>Sar</taxon>
        <taxon>Stramenopiles</taxon>
        <taxon>Ochrophyta</taxon>
        <taxon>Bacillariophyta</taxon>
        <taxon>Bacillariophyceae</taxon>
        <taxon>Bacillariophycidae</taxon>
        <taxon>Naviculales</taxon>
        <taxon>Naviculaceae</taxon>
        <taxon>Seminavis</taxon>
    </lineage>
</organism>
<feature type="transmembrane region" description="Helical" evidence="1">
    <location>
        <begin position="109"/>
        <end position="130"/>
    </location>
</feature>
<protein>
    <submittedName>
        <fullName evidence="2">Uncharacterized protein</fullName>
    </submittedName>
</protein>
<evidence type="ECO:0000256" key="1">
    <source>
        <dbReference type="SAM" id="Phobius"/>
    </source>
</evidence>
<dbReference type="Proteomes" id="UP001153069">
    <property type="component" value="Unassembled WGS sequence"/>
</dbReference>
<dbReference type="EMBL" id="CAICTM010001638">
    <property type="protein sequence ID" value="CAB9525180.1"/>
    <property type="molecule type" value="Genomic_DNA"/>
</dbReference>
<gene>
    <name evidence="2" type="ORF">SEMRO_1640_G287930.1</name>
</gene>
<dbReference type="OrthoDB" id="427333at2759"/>
<sequence length="376" mass="42052">MANLITKHDPYHLHKILGLFVLINYIYRFFLAFRYGTAFPKDEPLWISTLSVVLHGALSWSSLLLPLPVTRNFNSPMIWPEFRLHSIAFGSRHVITTVLSLNNLWPQNLWPHALARAVIVVGTIQVASIITEKWGCREKRTTNAMPYPKSVSPEQEQEVKSGYTRAQFSATKACQLPDATMNFAPLLGIQMAPLLMTLVRKGKATSYTYHRVYSASLFLGYVMVFIRMIMEPHLAVVAFAVMSLPTSKIRKYTSPVVLGVVQVFFSMIVCPLVINPFLELFISDANQDLISRLALIAAVVTCARQCEYYRPLFMATKSSESKQLSTSKDAGGLSFTSGIGNAAEFVFPLAAILYAGAPQLLSMLQEYNGRELQTEL</sequence>
<accession>A0A9N8ERN1</accession>
<feature type="transmembrane region" description="Helical" evidence="1">
    <location>
        <begin position="45"/>
        <end position="67"/>
    </location>
</feature>